<dbReference type="KEGG" id="muc:MuYL_4501"/>
<proteinExistence type="predicted"/>
<evidence type="ECO:0000313" key="1">
    <source>
        <dbReference type="EMBL" id="ASU36386.1"/>
    </source>
</evidence>
<name>A0A223P2U2_9SPHI</name>
<dbReference type="RefSeq" id="WP_094572413.1">
    <property type="nucleotide sequence ID" value="NZ_CP022743.1"/>
</dbReference>
<dbReference type="OrthoDB" id="950503at2"/>
<keyword evidence="2" id="KW-1185">Reference proteome</keyword>
<reference evidence="1 2" key="1">
    <citation type="submission" date="2017-08" db="EMBL/GenBank/DDBJ databases">
        <title>Complete genome sequence of Mucilaginibacter sp. strain BJC16-A31.</title>
        <authorList>
            <consortium name="Henan University of Science and Technology"/>
            <person name="You X."/>
        </authorList>
    </citation>
    <scope>NUCLEOTIDE SEQUENCE [LARGE SCALE GENOMIC DNA]</scope>
    <source>
        <strain evidence="1 2">BJC16-A31</strain>
    </source>
</reference>
<accession>A0A223P2U2</accession>
<dbReference type="Proteomes" id="UP000215002">
    <property type="component" value="Chromosome"/>
</dbReference>
<sequence length="175" mass="19911">MFLSIYLLNLCGQLAVYQYLNLKADSFFNVQIKDGLYNVNDLTEIKIPASMPGVSEWATYEKVSGSIRFADESYNYVEMRVTRNAIYLKCVPNYDTTLLSNQNVIHAENIDGVKIPKKEHVPYGKSTVVDNLSFAFTKFEFNSPYKNSAIKIIQPVLQIICHSLDIPEQPPRSNC</sequence>
<organism evidence="1 2">
    <name type="scientific">Mucilaginibacter xinganensis</name>
    <dbReference type="NCBI Taxonomy" id="1234841"/>
    <lineage>
        <taxon>Bacteria</taxon>
        <taxon>Pseudomonadati</taxon>
        <taxon>Bacteroidota</taxon>
        <taxon>Sphingobacteriia</taxon>
        <taxon>Sphingobacteriales</taxon>
        <taxon>Sphingobacteriaceae</taxon>
        <taxon>Mucilaginibacter</taxon>
    </lineage>
</organism>
<gene>
    <name evidence="1" type="ORF">MuYL_4501</name>
</gene>
<dbReference type="AlphaFoldDB" id="A0A223P2U2"/>
<protein>
    <submittedName>
        <fullName evidence="1">Uncharacterized protein</fullName>
    </submittedName>
</protein>
<dbReference type="EMBL" id="CP022743">
    <property type="protein sequence ID" value="ASU36386.1"/>
    <property type="molecule type" value="Genomic_DNA"/>
</dbReference>
<evidence type="ECO:0000313" key="2">
    <source>
        <dbReference type="Proteomes" id="UP000215002"/>
    </source>
</evidence>